<gene>
    <name evidence="2" type="ORF">LX95_00797</name>
</gene>
<dbReference type="EMBL" id="QKYV01000002">
    <property type="protein sequence ID" value="PZW42485.1"/>
    <property type="molecule type" value="Genomic_DNA"/>
</dbReference>
<dbReference type="PANTHER" id="PTHR47432">
    <property type="entry name" value="CELL WALL ASSEMBLY REGULATOR SMI1"/>
    <property type="match status" value="1"/>
</dbReference>
<dbReference type="SUPFAM" id="SSF160631">
    <property type="entry name" value="SMI1/KNR4-like"/>
    <property type="match status" value="1"/>
</dbReference>
<dbReference type="Gene3D" id="3.40.1580.10">
    <property type="entry name" value="SMI1/KNR4-like"/>
    <property type="match status" value="1"/>
</dbReference>
<keyword evidence="3" id="KW-1185">Reference proteome</keyword>
<dbReference type="Pfam" id="PF09346">
    <property type="entry name" value="SMI1_KNR4"/>
    <property type="match status" value="1"/>
</dbReference>
<proteinExistence type="predicted"/>
<evidence type="ECO:0000313" key="2">
    <source>
        <dbReference type="EMBL" id="PZW42485.1"/>
    </source>
</evidence>
<comment type="caution">
    <text evidence="2">The sequence shown here is derived from an EMBL/GenBank/DDBJ whole genome shotgun (WGS) entry which is preliminary data.</text>
</comment>
<sequence length="350" mass="40730">MKHSLAYSKDFKALKWNDFNFETLQIKTLPVLEDPFHYSNCFTFRDALLEAVEKHSGKSVFKLLFITPDHSNIHQFYGVAYLEGKIVYAFEIEKTPLFNEWYDIIIDDDGEKPLKSSVYSFQQNSYSSQPVSNLKNITFQEETGAFIDHFIPNQFIAEQLAKEKSDFLNPFIQLEAKIDMKDLVQTFMTLVTEKRLSINPPNNNDAIYAKFEAESGYPFPQLIKEYLSLHNGINRCAIMGAEDIYNEWKQWKEIYDDWTQEELLDTYSTNEGKALLMYTTPYWIPFFDLQNGNFLAFDFAPNTKGKAGQIIRFGADQEIGYIEAEDLITFLNSLKGNEGEIEDHEWFYSA</sequence>
<protein>
    <submittedName>
        <fullName evidence="2">Cell wall assembly regulator SMI1</fullName>
    </submittedName>
</protein>
<feature type="domain" description="Knr4/Smi1-like" evidence="1">
    <location>
        <begin position="202"/>
        <end position="333"/>
    </location>
</feature>
<accession>A0A2W7IBU8</accession>
<dbReference type="SMART" id="SM00860">
    <property type="entry name" value="SMI1_KNR4"/>
    <property type="match status" value="1"/>
</dbReference>
<organism evidence="2 3">
    <name type="scientific">Mesonia algae</name>
    <dbReference type="NCBI Taxonomy" id="213248"/>
    <lineage>
        <taxon>Bacteria</taxon>
        <taxon>Pseudomonadati</taxon>
        <taxon>Bacteroidota</taxon>
        <taxon>Flavobacteriia</taxon>
        <taxon>Flavobacteriales</taxon>
        <taxon>Flavobacteriaceae</taxon>
        <taxon>Mesonia</taxon>
    </lineage>
</organism>
<dbReference type="InterPro" id="IPR037883">
    <property type="entry name" value="Knr4/Smi1-like_sf"/>
</dbReference>
<dbReference type="PANTHER" id="PTHR47432:SF1">
    <property type="entry name" value="CELL WALL ASSEMBLY REGULATOR SMI1"/>
    <property type="match status" value="1"/>
</dbReference>
<evidence type="ECO:0000259" key="1">
    <source>
        <dbReference type="SMART" id="SM00860"/>
    </source>
</evidence>
<dbReference type="Proteomes" id="UP000249542">
    <property type="component" value="Unassembled WGS sequence"/>
</dbReference>
<dbReference type="RefSeq" id="WP_111540143.1">
    <property type="nucleotide sequence ID" value="NZ_QKYV01000002.1"/>
</dbReference>
<dbReference type="AlphaFoldDB" id="A0A2W7IBU8"/>
<dbReference type="InterPro" id="IPR051873">
    <property type="entry name" value="KNR4/SMI1_regulator"/>
</dbReference>
<dbReference type="InterPro" id="IPR018958">
    <property type="entry name" value="Knr4/Smi1-like_dom"/>
</dbReference>
<reference evidence="2 3" key="1">
    <citation type="submission" date="2018-06" db="EMBL/GenBank/DDBJ databases">
        <title>Genomic Encyclopedia of Archaeal and Bacterial Type Strains, Phase II (KMG-II): from individual species to whole genera.</title>
        <authorList>
            <person name="Goeker M."/>
        </authorList>
    </citation>
    <scope>NUCLEOTIDE SEQUENCE [LARGE SCALE GENOMIC DNA]</scope>
    <source>
        <strain evidence="2 3">DSM 15361</strain>
    </source>
</reference>
<evidence type="ECO:0000313" key="3">
    <source>
        <dbReference type="Proteomes" id="UP000249542"/>
    </source>
</evidence>
<name>A0A2W7IBU8_9FLAO</name>